<accession>A0A067DHZ1</accession>
<feature type="region of interest" description="Disordered" evidence="2">
    <location>
        <begin position="182"/>
        <end position="204"/>
    </location>
</feature>
<protein>
    <recommendedName>
        <fullName evidence="5">DUF4219 domain-containing protein</fullName>
    </recommendedName>
</protein>
<dbReference type="PANTHER" id="PTHR35317">
    <property type="entry name" value="OS04G0629600 PROTEIN"/>
    <property type="match status" value="1"/>
</dbReference>
<dbReference type="PANTHER" id="PTHR35317:SF37">
    <property type="entry name" value="DUF4219 DOMAIN-CONTAINING PROTEIN"/>
    <property type="match status" value="1"/>
</dbReference>
<keyword evidence="1" id="KW-0175">Coiled coil</keyword>
<dbReference type="Proteomes" id="UP000027120">
    <property type="component" value="Unassembled WGS sequence"/>
</dbReference>
<gene>
    <name evidence="3" type="ORF">CISIN_1g043997mg</name>
</gene>
<name>A0A067DHZ1_CITSI</name>
<evidence type="ECO:0000256" key="2">
    <source>
        <dbReference type="SAM" id="MobiDB-lite"/>
    </source>
</evidence>
<proteinExistence type="predicted"/>
<reference evidence="3 4" key="1">
    <citation type="submission" date="2014-04" db="EMBL/GenBank/DDBJ databases">
        <authorList>
            <consortium name="International Citrus Genome Consortium"/>
            <person name="Gmitter F."/>
            <person name="Chen C."/>
            <person name="Farmerie W."/>
            <person name="Harkins T."/>
            <person name="Desany B."/>
            <person name="Mohiuddin M."/>
            <person name="Kodira C."/>
            <person name="Borodovsky M."/>
            <person name="Lomsadze A."/>
            <person name="Burns P."/>
            <person name="Jenkins J."/>
            <person name="Prochnik S."/>
            <person name="Shu S."/>
            <person name="Chapman J."/>
            <person name="Pitluck S."/>
            <person name="Schmutz J."/>
            <person name="Rokhsar D."/>
        </authorList>
    </citation>
    <scope>NUCLEOTIDE SEQUENCE</scope>
</reference>
<feature type="coiled-coil region" evidence="1">
    <location>
        <begin position="100"/>
        <end position="127"/>
    </location>
</feature>
<organism evidence="3 4">
    <name type="scientific">Citrus sinensis</name>
    <name type="common">Sweet orange</name>
    <name type="synonym">Citrus aurantium var. sinensis</name>
    <dbReference type="NCBI Taxonomy" id="2711"/>
    <lineage>
        <taxon>Eukaryota</taxon>
        <taxon>Viridiplantae</taxon>
        <taxon>Streptophyta</taxon>
        <taxon>Embryophyta</taxon>
        <taxon>Tracheophyta</taxon>
        <taxon>Spermatophyta</taxon>
        <taxon>Magnoliopsida</taxon>
        <taxon>eudicotyledons</taxon>
        <taxon>Gunneridae</taxon>
        <taxon>Pentapetalae</taxon>
        <taxon>rosids</taxon>
        <taxon>malvids</taxon>
        <taxon>Sapindales</taxon>
        <taxon>Rutaceae</taxon>
        <taxon>Aurantioideae</taxon>
        <taxon>Citrus</taxon>
    </lineage>
</organism>
<evidence type="ECO:0000313" key="3">
    <source>
        <dbReference type="EMBL" id="KDO38201.1"/>
    </source>
</evidence>
<evidence type="ECO:0000313" key="4">
    <source>
        <dbReference type="Proteomes" id="UP000027120"/>
    </source>
</evidence>
<dbReference type="AlphaFoldDB" id="A0A067DHZ1"/>
<evidence type="ECO:0000256" key="1">
    <source>
        <dbReference type="SAM" id="Coils"/>
    </source>
</evidence>
<sequence>MTSEGNFSQPAIPRFVGHYDHWSMLMDNFMRSKEYWGLVETGYDEPASGSVLMDAHQKMTDELKLKDLKVKNYLFQAIDRTILDTIRKKDTAKEIWDAMKKKFEGNARVKKSQLQALRREFETLEMKSGEEDVKIVEKILRTLTEKFNDIVCSIEESKDIDSLSEEAEVKEDEVKTLLGAEEEEEAGKFAEHWTTSRKGSSNCHSTWKAQDVSFRERVDCNN</sequence>
<keyword evidence="4" id="KW-1185">Reference proteome</keyword>
<evidence type="ECO:0008006" key="5">
    <source>
        <dbReference type="Google" id="ProtNLM"/>
    </source>
</evidence>
<dbReference type="EMBL" id="KK788511">
    <property type="protein sequence ID" value="KDO38201.1"/>
    <property type="molecule type" value="Genomic_DNA"/>
</dbReference>
<dbReference type="Pfam" id="PF14223">
    <property type="entry name" value="Retrotran_gag_2"/>
    <property type="match status" value="1"/>
</dbReference>